<evidence type="ECO:0000313" key="3">
    <source>
        <dbReference type="Proteomes" id="UP001500218"/>
    </source>
</evidence>
<feature type="compositionally biased region" description="Basic and acidic residues" evidence="1">
    <location>
        <begin position="36"/>
        <end position="47"/>
    </location>
</feature>
<protein>
    <submittedName>
        <fullName evidence="2">Uncharacterized protein</fullName>
    </submittedName>
</protein>
<feature type="region of interest" description="Disordered" evidence="1">
    <location>
        <begin position="1"/>
        <end position="64"/>
    </location>
</feature>
<keyword evidence="3" id="KW-1185">Reference proteome</keyword>
<feature type="compositionally biased region" description="Low complexity" evidence="1">
    <location>
        <begin position="20"/>
        <end position="35"/>
    </location>
</feature>
<gene>
    <name evidence="2" type="ORF">GCM10009682_06270</name>
</gene>
<dbReference type="EMBL" id="BAAALT010000012">
    <property type="protein sequence ID" value="GAA1786927.1"/>
    <property type="molecule type" value="Genomic_DNA"/>
</dbReference>
<comment type="caution">
    <text evidence="2">The sequence shown here is derived from an EMBL/GenBank/DDBJ whole genome shotgun (WGS) entry which is preliminary data.</text>
</comment>
<feature type="compositionally biased region" description="Basic and acidic residues" evidence="1">
    <location>
        <begin position="7"/>
        <end position="19"/>
    </location>
</feature>
<evidence type="ECO:0000256" key="1">
    <source>
        <dbReference type="SAM" id="MobiDB-lite"/>
    </source>
</evidence>
<name>A0ABN2LFV6_9ACTN</name>
<accession>A0ABN2LFV6</accession>
<reference evidence="2 3" key="1">
    <citation type="journal article" date="2019" name="Int. J. Syst. Evol. Microbiol.">
        <title>The Global Catalogue of Microorganisms (GCM) 10K type strain sequencing project: providing services to taxonomists for standard genome sequencing and annotation.</title>
        <authorList>
            <consortium name="The Broad Institute Genomics Platform"/>
            <consortium name="The Broad Institute Genome Sequencing Center for Infectious Disease"/>
            <person name="Wu L."/>
            <person name="Ma J."/>
        </authorList>
    </citation>
    <scope>NUCLEOTIDE SEQUENCE [LARGE SCALE GENOMIC DNA]</scope>
    <source>
        <strain evidence="2 3">JCM 13250</strain>
    </source>
</reference>
<sequence length="64" mass="7300">MLQRRFRIMDRHDDAHLDAGRPPGTPAAARAGAPGVDREARYRGLRDRGRHITNNDRAGRRRRG</sequence>
<evidence type="ECO:0000313" key="2">
    <source>
        <dbReference type="EMBL" id="GAA1786927.1"/>
    </source>
</evidence>
<organism evidence="2 3">
    <name type="scientific">Luedemannella flava</name>
    <dbReference type="NCBI Taxonomy" id="349316"/>
    <lineage>
        <taxon>Bacteria</taxon>
        <taxon>Bacillati</taxon>
        <taxon>Actinomycetota</taxon>
        <taxon>Actinomycetes</taxon>
        <taxon>Micromonosporales</taxon>
        <taxon>Micromonosporaceae</taxon>
        <taxon>Luedemannella</taxon>
    </lineage>
</organism>
<proteinExistence type="predicted"/>
<dbReference type="Proteomes" id="UP001500218">
    <property type="component" value="Unassembled WGS sequence"/>
</dbReference>